<organism evidence="1 2">
    <name type="scientific">Candidatus Buchananbacteria bacterium RBG_13_36_9</name>
    <dbReference type="NCBI Taxonomy" id="1797530"/>
    <lineage>
        <taxon>Bacteria</taxon>
        <taxon>Candidatus Buchananiibacteriota</taxon>
    </lineage>
</organism>
<name>A0A1G1XMJ1_9BACT</name>
<evidence type="ECO:0000313" key="2">
    <source>
        <dbReference type="Proteomes" id="UP000176498"/>
    </source>
</evidence>
<evidence type="ECO:0000313" key="1">
    <source>
        <dbReference type="EMBL" id="OGY40886.1"/>
    </source>
</evidence>
<protein>
    <submittedName>
        <fullName evidence="1">Uncharacterized protein</fullName>
    </submittedName>
</protein>
<reference evidence="1 2" key="1">
    <citation type="journal article" date="2016" name="Nat. Commun.">
        <title>Thousands of microbial genomes shed light on interconnected biogeochemical processes in an aquifer system.</title>
        <authorList>
            <person name="Anantharaman K."/>
            <person name="Brown C.T."/>
            <person name="Hug L.A."/>
            <person name="Sharon I."/>
            <person name="Castelle C.J."/>
            <person name="Probst A.J."/>
            <person name="Thomas B.C."/>
            <person name="Singh A."/>
            <person name="Wilkins M.J."/>
            <person name="Karaoz U."/>
            <person name="Brodie E.L."/>
            <person name="Williams K.H."/>
            <person name="Hubbard S.S."/>
            <person name="Banfield J.F."/>
        </authorList>
    </citation>
    <scope>NUCLEOTIDE SEQUENCE [LARGE SCALE GENOMIC DNA]</scope>
</reference>
<proteinExistence type="predicted"/>
<sequence>MDKKELIYILYKNSEDLKIRQLIAEIIQKICLQAITIFFKKAISIPSLPEEISELKKILKIESISNQELLEVLIEFYFEKVREQLKKRA</sequence>
<comment type="caution">
    <text evidence="1">The sequence shown here is derived from an EMBL/GenBank/DDBJ whole genome shotgun (WGS) entry which is preliminary data.</text>
</comment>
<dbReference type="EMBL" id="MHHZ01000023">
    <property type="protein sequence ID" value="OGY40886.1"/>
    <property type="molecule type" value="Genomic_DNA"/>
</dbReference>
<accession>A0A1G1XMJ1</accession>
<gene>
    <name evidence="1" type="ORF">A2Y82_03370</name>
</gene>
<dbReference type="AlphaFoldDB" id="A0A1G1XMJ1"/>
<dbReference type="Proteomes" id="UP000176498">
    <property type="component" value="Unassembled WGS sequence"/>
</dbReference>